<accession>A0A2N6CSN4</accession>
<comment type="caution">
    <text evidence="1">The sequence shown here is derived from an EMBL/GenBank/DDBJ whole genome shotgun (WGS) entry which is preliminary data.</text>
</comment>
<name>A0A2N6CSN4_9GAMM</name>
<dbReference type="Proteomes" id="UP000235015">
    <property type="component" value="Unassembled WGS sequence"/>
</dbReference>
<reference evidence="1 2" key="1">
    <citation type="submission" date="2017-11" db="EMBL/GenBank/DDBJ databases">
        <title>Genome-resolved metagenomics identifies genetic mobility, metabolic interactions, and unexpected diversity in perchlorate-reducing communities.</title>
        <authorList>
            <person name="Barnum T.P."/>
            <person name="Figueroa I.A."/>
            <person name="Carlstrom C.I."/>
            <person name="Lucas L.N."/>
            <person name="Engelbrektson A.L."/>
            <person name="Coates J.D."/>
        </authorList>
    </citation>
    <scope>NUCLEOTIDE SEQUENCE [LARGE SCALE GENOMIC DNA]</scope>
    <source>
        <strain evidence="1">BM301</strain>
    </source>
</reference>
<proteinExistence type="predicted"/>
<gene>
    <name evidence="1" type="ORF">C0630_16555</name>
</gene>
<protein>
    <submittedName>
        <fullName evidence="1">Uncharacterized protein</fullName>
    </submittedName>
</protein>
<evidence type="ECO:0000313" key="1">
    <source>
        <dbReference type="EMBL" id="PLX60135.1"/>
    </source>
</evidence>
<sequence length="86" mass="7847">MAGLAAVIGGDMVGRLAGRRHAVMTAAAVAGHAGVIEHRAGPAVGDVAVITLVAAGNVVVALAHGGGGFGGFGGGSFGGGGAGGSW</sequence>
<organism evidence="1 2">
    <name type="scientific">Sedimenticola selenatireducens</name>
    <dbReference type="NCBI Taxonomy" id="191960"/>
    <lineage>
        <taxon>Bacteria</taxon>
        <taxon>Pseudomonadati</taxon>
        <taxon>Pseudomonadota</taxon>
        <taxon>Gammaproteobacteria</taxon>
        <taxon>Chromatiales</taxon>
        <taxon>Sedimenticolaceae</taxon>
        <taxon>Sedimenticola</taxon>
    </lineage>
</organism>
<dbReference type="EMBL" id="PKUN01000027">
    <property type="protein sequence ID" value="PLX60135.1"/>
    <property type="molecule type" value="Genomic_DNA"/>
</dbReference>
<evidence type="ECO:0000313" key="2">
    <source>
        <dbReference type="Proteomes" id="UP000235015"/>
    </source>
</evidence>
<dbReference type="AlphaFoldDB" id="A0A2N6CSN4"/>